<dbReference type="GO" id="GO:0006508">
    <property type="term" value="P:proteolysis"/>
    <property type="evidence" value="ECO:0007669"/>
    <property type="project" value="UniProtKB-KW"/>
</dbReference>
<dbReference type="RefSeq" id="WP_119117611.1">
    <property type="nucleotide sequence ID" value="NZ_QWVS01000023.1"/>
</dbReference>
<reference evidence="12 13" key="1">
    <citation type="submission" date="2018-08" db="EMBL/GenBank/DDBJ databases">
        <title>Bacillus jemisoniae sp. nov., Bacillus chryseoplanitiae sp. nov., Bacillus resnikiae sp. nov., and Bacillus frankliniae sp. nov., isolated from Viking spacecraft and associated surfaces.</title>
        <authorList>
            <person name="Seuylemezian A."/>
            <person name="Vaishampayan P."/>
        </authorList>
    </citation>
    <scope>NUCLEOTIDE SEQUENCE [LARGE SCALE GENOMIC DNA]</scope>
    <source>
        <strain evidence="12 13">MA001</strain>
    </source>
</reference>
<keyword evidence="4" id="KW-0378">Hydrolase</keyword>
<evidence type="ECO:0000256" key="9">
    <source>
        <dbReference type="SAM" id="MobiDB-lite"/>
    </source>
</evidence>
<evidence type="ECO:0000256" key="1">
    <source>
        <dbReference type="ARBA" id="ARBA00001947"/>
    </source>
</evidence>
<evidence type="ECO:0000256" key="10">
    <source>
        <dbReference type="SAM" id="SignalP"/>
    </source>
</evidence>
<evidence type="ECO:0000256" key="3">
    <source>
        <dbReference type="ARBA" id="ARBA00022670"/>
    </source>
</evidence>
<dbReference type="PANTHER" id="PTHR11705">
    <property type="entry name" value="PROTEASE FAMILY M14 CARBOXYPEPTIDASE A,B"/>
    <property type="match status" value="1"/>
</dbReference>
<dbReference type="GO" id="GO:0008270">
    <property type="term" value="F:zinc ion binding"/>
    <property type="evidence" value="ECO:0007669"/>
    <property type="project" value="InterPro"/>
</dbReference>
<dbReference type="PANTHER" id="PTHR11705:SF143">
    <property type="entry name" value="SLL0236 PROTEIN"/>
    <property type="match status" value="1"/>
</dbReference>
<feature type="active site" description="Proton donor/acceptor" evidence="7">
    <location>
        <position position="297"/>
    </location>
</feature>
<evidence type="ECO:0000313" key="12">
    <source>
        <dbReference type="EMBL" id="RID84760.1"/>
    </source>
</evidence>
<keyword evidence="10" id="KW-0732">Signal</keyword>
<dbReference type="InterPro" id="IPR034274">
    <property type="entry name" value="ENP1_M14_CPD"/>
</dbReference>
<comment type="caution">
    <text evidence="12">The sequence shown here is derived from an EMBL/GenBank/DDBJ whole genome shotgun (WGS) entry which is preliminary data.</text>
</comment>
<dbReference type="EMBL" id="QWVS01000023">
    <property type="protein sequence ID" value="RID84760.1"/>
    <property type="molecule type" value="Genomic_DNA"/>
</dbReference>
<evidence type="ECO:0000256" key="2">
    <source>
        <dbReference type="ARBA" id="ARBA00005988"/>
    </source>
</evidence>
<dbReference type="PRINTS" id="PR00765">
    <property type="entry name" value="CRBOXYPTASEA"/>
</dbReference>
<dbReference type="PROSITE" id="PS52035">
    <property type="entry name" value="PEPTIDASE_M14"/>
    <property type="match status" value="1"/>
</dbReference>
<accession>A0A398BA40</accession>
<keyword evidence="13" id="KW-1185">Reference proteome</keyword>
<organism evidence="12 13">
    <name type="scientific">Peribacillus asahii</name>
    <dbReference type="NCBI Taxonomy" id="228899"/>
    <lineage>
        <taxon>Bacteria</taxon>
        <taxon>Bacillati</taxon>
        <taxon>Bacillota</taxon>
        <taxon>Bacilli</taxon>
        <taxon>Bacillales</taxon>
        <taxon>Bacillaceae</taxon>
        <taxon>Peribacillus</taxon>
    </lineage>
</organism>
<evidence type="ECO:0000256" key="8">
    <source>
        <dbReference type="SAM" id="Coils"/>
    </source>
</evidence>
<dbReference type="AlphaFoldDB" id="A0A398BA40"/>
<gene>
    <name evidence="12" type="ORF">D1953_12925</name>
</gene>
<keyword evidence="6" id="KW-0482">Metalloprotease</keyword>
<dbReference type="InterPro" id="IPR041378">
    <property type="entry name" value="S-layer_SbsC_C"/>
</dbReference>
<dbReference type="Pfam" id="PF00246">
    <property type="entry name" value="Peptidase_M14"/>
    <property type="match status" value="1"/>
</dbReference>
<dbReference type="GO" id="GO:0004181">
    <property type="term" value="F:metallocarboxypeptidase activity"/>
    <property type="evidence" value="ECO:0007669"/>
    <property type="project" value="InterPro"/>
</dbReference>
<proteinExistence type="inferred from homology"/>
<feature type="chain" id="PRO_5017182252" evidence="10">
    <location>
        <begin position="27"/>
        <end position="588"/>
    </location>
</feature>
<feature type="signal peptide" evidence="10">
    <location>
        <begin position="1"/>
        <end position="26"/>
    </location>
</feature>
<evidence type="ECO:0000259" key="11">
    <source>
        <dbReference type="PROSITE" id="PS52035"/>
    </source>
</evidence>
<comment type="cofactor">
    <cofactor evidence="1">
        <name>Zn(2+)</name>
        <dbReference type="ChEBI" id="CHEBI:29105"/>
    </cofactor>
</comment>
<dbReference type="SUPFAM" id="SSF53187">
    <property type="entry name" value="Zn-dependent exopeptidases"/>
    <property type="match status" value="1"/>
</dbReference>
<evidence type="ECO:0000313" key="13">
    <source>
        <dbReference type="Proteomes" id="UP000266016"/>
    </source>
</evidence>
<feature type="coiled-coil region" evidence="8">
    <location>
        <begin position="515"/>
        <end position="542"/>
    </location>
</feature>
<dbReference type="Gene3D" id="3.40.630.10">
    <property type="entry name" value="Zn peptidases"/>
    <property type="match status" value="1"/>
</dbReference>
<keyword evidence="3" id="KW-0645">Protease</keyword>
<evidence type="ECO:0000256" key="5">
    <source>
        <dbReference type="ARBA" id="ARBA00022833"/>
    </source>
</evidence>
<feature type="domain" description="Peptidase M14" evidence="11">
    <location>
        <begin position="35"/>
        <end position="330"/>
    </location>
</feature>
<dbReference type="InterPro" id="IPR000834">
    <property type="entry name" value="Peptidase_M14"/>
</dbReference>
<sequence>MNKLKLLLSVLICFGLSFLFSEMASAQSYIVNPNQTYTYSKMVKDIKKLEQTYPDLVDAKVIGTSEYGRDIYAVALGKGDATVFINGSHHAREWITTTVNMNMIDKYANAYEEGSKIDGYDAKKILNSTTLWFIPMVNPDGVTLQQTGLTSFPKQDHAKLIKMNDGSKNFKRWKANGKGIDLNRQYDARWNYLGGGSVPKFKNYKGTSPESAKETQVVLDFVKDTDPEMAISYHSSGQIIFWKYGQTGSRYTRDRIHARKISSMTGYRLISPSSYTGGGGFSDWFSTAEKKPAYTIEVAPYAGETHVPIKYFKKIWQQNAAIGLYTAQEGAKLYNTEQLAKSKALTTDIQTFNKTAKKLSAYYFTSVNKTSDLRITNAQTTLYNKTKQEITKQEKAITKLPKAYQSSANASLRITKLYRDRYLTYQTAVKAGEGLADTHEELIGTLTKGTFNTKTNSLFTTWKKSTSTTETKISNMYSKKVRTLAQKKYIAPVEKELPAVTNLMARYTLLTTIDKQADNKEYEAVKEQLVKLEQLNQQAVATEKFEQAEAFLKQWQSEIEQALPVEEPIEEPTEPTPSEETNEDEIAA</sequence>
<evidence type="ECO:0000256" key="4">
    <source>
        <dbReference type="ARBA" id="ARBA00022801"/>
    </source>
</evidence>
<keyword evidence="5" id="KW-0862">Zinc</keyword>
<dbReference type="Proteomes" id="UP000266016">
    <property type="component" value="Unassembled WGS sequence"/>
</dbReference>
<name>A0A398BA40_9BACI</name>
<keyword evidence="8" id="KW-0175">Coiled coil</keyword>
<dbReference type="GO" id="GO:0005615">
    <property type="term" value="C:extracellular space"/>
    <property type="evidence" value="ECO:0007669"/>
    <property type="project" value="TreeGrafter"/>
</dbReference>
<evidence type="ECO:0000256" key="7">
    <source>
        <dbReference type="PROSITE-ProRule" id="PRU01379"/>
    </source>
</evidence>
<dbReference type="CDD" id="cd06229">
    <property type="entry name" value="M14_Endopeptidase_I"/>
    <property type="match status" value="1"/>
</dbReference>
<protein>
    <submittedName>
        <fullName evidence="12">Peptidase M14</fullName>
    </submittedName>
</protein>
<evidence type="ECO:0000256" key="6">
    <source>
        <dbReference type="ARBA" id="ARBA00023049"/>
    </source>
</evidence>
<comment type="similarity">
    <text evidence="2 7">Belongs to the peptidase M14 family.</text>
</comment>
<dbReference type="SMART" id="SM00631">
    <property type="entry name" value="Zn_pept"/>
    <property type="match status" value="1"/>
</dbReference>
<dbReference type="Pfam" id="PF18058">
    <property type="entry name" value="SbsC_C"/>
    <property type="match status" value="1"/>
</dbReference>
<feature type="region of interest" description="Disordered" evidence="9">
    <location>
        <begin position="562"/>
        <end position="588"/>
    </location>
</feature>